<organism evidence="1 2">
    <name type="scientific">Photobacterium proteolyticum</name>
    <dbReference type="NCBI Taxonomy" id="1903952"/>
    <lineage>
        <taxon>Bacteria</taxon>
        <taxon>Pseudomonadati</taxon>
        <taxon>Pseudomonadota</taxon>
        <taxon>Gammaproteobacteria</taxon>
        <taxon>Vibrionales</taxon>
        <taxon>Vibrionaceae</taxon>
        <taxon>Photobacterium</taxon>
    </lineage>
</organism>
<dbReference type="Proteomes" id="UP000186905">
    <property type="component" value="Unassembled WGS sequence"/>
</dbReference>
<evidence type="ECO:0000313" key="2">
    <source>
        <dbReference type="Proteomes" id="UP000186905"/>
    </source>
</evidence>
<comment type="caution">
    <text evidence="1">The sequence shown here is derived from an EMBL/GenBank/DDBJ whole genome shotgun (WGS) entry which is preliminary data.</text>
</comment>
<sequence>MCSKNRQKEVALLVKFFQGKVDLNLLVIAASIKQLDYKACIGSIAIRHEKPIDYVVDNVKTLRNNGWVRLGRYRVYSYPLKYSQRLHLTEFGINSLNQHINSYKKYKKELLINNHQL</sequence>
<proteinExistence type="predicted"/>
<protein>
    <submittedName>
        <fullName evidence="1">Uncharacterized protein</fullName>
    </submittedName>
</protein>
<dbReference type="AlphaFoldDB" id="A0A1Q9GCR4"/>
<name>A0A1Q9GCR4_9GAMM</name>
<accession>A0A1Q9GCR4</accession>
<reference evidence="1 2" key="1">
    <citation type="submission" date="2016-09" db="EMBL/GenBank/DDBJ databases">
        <title>Photobacterium proteolyticum sp. nov. a protease producing bacterium isolated from ocean sediments of Laizhou Bay.</title>
        <authorList>
            <person name="Li Y."/>
        </authorList>
    </citation>
    <scope>NUCLEOTIDE SEQUENCE [LARGE SCALE GENOMIC DNA]</scope>
    <source>
        <strain evidence="1 2">13-12</strain>
    </source>
</reference>
<dbReference type="EMBL" id="MJIL01000092">
    <property type="protein sequence ID" value="OLQ72187.1"/>
    <property type="molecule type" value="Genomic_DNA"/>
</dbReference>
<gene>
    <name evidence="1" type="ORF">BIT28_24500</name>
</gene>
<keyword evidence="2" id="KW-1185">Reference proteome</keyword>
<evidence type="ECO:0000313" key="1">
    <source>
        <dbReference type="EMBL" id="OLQ72187.1"/>
    </source>
</evidence>